<proteinExistence type="predicted"/>
<dbReference type="Proteomes" id="UP000580250">
    <property type="component" value="Unassembled WGS sequence"/>
</dbReference>
<protein>
    <submittedName>
        <fullName evidence="1">Uncharacterized protein</fullName>
    </submittedName>
</protein>
<comment type="caution">
    <text evidence="1">The sequence shown here is derived from an EMBL/GenBank/DDBJ whole genome shotgun (WGS) entry which is preliminary data.</text>
</comment>
<sequence length="253" mass="30607">MAARLHDRKLRLYPIKNIKIDNKKTIDNEKIEEIKLKLKEKSKEKCGCKWELNEIISFQPLEAKKFYNKLLNMARDVHKSILNKNLTYLEAIYGNGNYHLLINYDDILLNKWQNFRLFMEKFKGILYDFKWELIWAFKIRTSIFVYNPEESTNIICDLLLFRAFLEFLDSLMYDYIKYLDVKWEDLEIAEKLIDLFEKNIKSPKEFYLLNLNKKHENYTMEMIIEKVSSFINNYINGEVKVSIEHLEKNIDEN</sequence>
<name>A0A6V7V092_MELEN</name>
<dbReference type="AlphaFoldDB" id="A0A6V7V092"/>
<organism evidence="1 2">
    <name type="scientific">Meloidogyne enterolobii</name>
    <name type="common">Root-knot nematode worm</name>
    <name type="synonym">Meloidogyne mayaguensis</name>
    <dbReference type="NCBI Taxonomy" id="390850"/>
    <lineage>
        <taxon>Eukaryota</taxon>
        <taxon>Metazoa</taxon>
        <taxon>Ecdysozoa</taxon>
        <taxon>Nematoda</taxon>
        <taxon>Chromadorea</taxon>
        <taxon>Rhabditida</taxon>
        <taxon>Tylenchina</taxon>
        <taxon>Tylenchomorpha</taxon>
        <taxon>Tylenchoidea</taxon>
        <taxon>Meloidogynidae</taxon>
        <taxon>Meloidogyninae</taxon>
        <taxon>Meloidogyne</taxon>
    </lineage>
</organism>
<dbReference type="EMBL" id="CAJEWN010000139">
    <property type="protein sequence ID" value="CAD2168322.1"/>
    <property type="molecule type" value="Genomic_DNA"/>
</dbReference>
<gene>
    <name evidence="1" type="ORF">MENT_LOCUS19679</name>
</gene>
<evidence type="ECO:0000313" key="1">
    <source>
        <dbReference type="EMBL" id="CAD2168322.1"/>
    </source>
</evidence>
<evidence type="ECO:0000313" key="2">
    <source>
        <dbReference type="Proteomes" id="UP000580250"/>
    </source>
</evidence>
<dbReference type="OrthoDB" id="5909556at2759"/>
<accession>A0A6V7V092</accession>
<reference evidence="1 2" key="1">
    <citation type="submission" date="2020-08" db="EMBL/GenBank/DDBJ databases">
        <authorList>
            <person name="Koutsovoulos G."/>
            <person name="Danchin GJ E."/>
        </authorList>
    </citation>
    <scope>NUCLEOTIDE SEQUENCE [LARGE SCALE GENOMIC DNA]</scope>
</reference>